<dbReference type="PROSITE" id="PS00135">
    <property type="entry name" value="TRYPSIN_SER"/>
    <property type="match status" value="4"/>
</dbReference>
<dbReference type="Pfam" id="PF00089">
    <property type="entry name" value="Trypsin"/>
    <property type="match status" value="4"/>
</dbReference>
<name>A0A9D3SNS8_9TELE</name>
<sequence>MLRFQYVTVALVLYLRGSLSQLSVCGRPPLNTRVVGGQNASAGSWPWQVSIQSPLYYGGHFCGGSLINKDWVLTAAHCFARTNTSLTVYLGKQTINGSNPNQIARGVKQVILHPNFNSTTFNNDIALLLLNSSVTFTNYIRPVCLATQSSNFPAGTNCWITGWGSIASGVRLPSPGVLQEATVPTVCTCLCDYLLGLGSITTNMICAGYLQGGVDTCQGDSGGPMVTKKSAVWVQAGITSWGLGCALPRLPGVYTLVSQYQSWITSVIQVNLPGFVIIAFCNACFMSSSHSTGSFSQLSVCGRAPFNTRAVGDENALEGAWPWQVSLQRPGKQGGHFCGGSLINKNWVLTAAQCFSSTSSSSLTVYLGKQTLNGSNPNQISRGVKQVILHPNYNSATQNNDIALLLLNSSVTFTNYIRPVCLTAQNSNFPAGTNCWITGWGNIASGVQLPSPGVLQEAMVPIVNTYICDYLLGFGSITTNMMCAGYLQGGTDTCQGDSGGPMVTKKGAVWVQAGITSWGRGCAKARLPGVYSLVSQYQSWITSVIQVNLPGFLWCKFIFYNNILSLILGSLSQLSECGSAPFNTRIVGGQNASAGAWPWQVSIQSPVYKGHFCGGSLINKDWVLTAAHCFSSTSNSGLTVYLGKQTLNGPNPNQISRGVKQVILHPNYNSATQNNDIALLLLNSSVTFTNYIRPVCLAGQGSSFPTGTSCWITGWGSIASGVQLPYPGVLQEAMVPTVNTYLCDFLLGFGSITTNMMCAGYLQGGTDTCQGDSGGPLVTKQGAVWIQAGITSWGRGCAQMNSPGVYTRVSQYQNWISSIINQNLPGFITSGVTSKYTITKESSLYFVTHILSLLSGSLSQLSECGSAPFNTRIVGGQNASAGAWPWQVSIQSPVYKGHFCGGSLINKDWVLTAAHCFSSTGNSSLTVYLGKQTLNGPNPNQIARGVQQVILHPNYNSATQNNDIALLLLNSSLTFTNYIRPVCLAGQGSSFPTGTSCWITGWGSIASGVQLPYPGVLQEAMVPTVNTYLCDFLLGFGSITTNMMCAGYLQGGTDTCQGDSGGPLVTKQGAVWIQAGITSWGRGCAQMNSPGVYTRVSQYQNWISSIINQNLPGFITY</sequence>
<keyword evidence="3 6" id="KW-0378">Hydrolase</keyword>
<evidence type="ECO:0000256" key="4">
    <source>
        <dbReference type="ARBA" id="ARBA00022825"/>
    </source>
</evidence>
<evidence type="ECO:0000256" key="6">
    <source>
        <dbReference type="RuleBase" id="RU363034"/>
    </source>
</evidence>
<evidence type="ECO:0000313" key="10">
    <source>
        <dbReference type="Proteomes" id="UP000824219"/>
    </source>
</evidence>
<feature type="domain" description="Peptidase S1" evidence="8">
    <location>
        <begin position="310"/>
        <end position="546"/>
    </location>
</feature>
<dbReference type="FunFam" id="2.40.10.10:FF:000024">
    <property type="entry name" value="Serine protease 53"/>
    <property type="match status" value="4"/>
</dbReference>
<dbReference type="SUPFAM" id="SSF50494">
    <property type="entry name" value="Trypsin-like serine proteases"/>
    <property type="match status" value="4"/>
</dbReference>
<feature type="domain" description="Peptidase S1" evidence="8">
    <location>
        <begin position="873"/>
        <end position="1108"/>
    </location>
</feature>
<evidence type="ECO:0000256" key="2">
    <source>
        <dbReference type="ARBA" id="ARBA00022729"/>
    </source>
</evidence>
<dbReference type="Proteomes" id="UP000824219">
    <property type="component" value="Linkage Group LG11"/>
</dbReference>
<evidence type="ECO:0000256" key="1">
    <source>
        <dbReference type="ARBA" id="ARBA00022670"/>
    </source>
</evidence>
<evidence type="ECO:0000256" key="3">
    <source>
        <dbReference type="ARBA" id="ARBA00022801"/>
    </source>
</evidence>
<evidence type="ECO:0000259" key="8">
    <source>
        <dbReference type="PROSITE" id="PS50240"/>
    </source>
</evidence>
<comment type="caution">
    <text evidence="9">The sequence shown here is derived from an EMBL/GenBank/DDBJ whole genome shotgun (WGS) entry which is preliminary data.</text>
</comment>
<feature type="chain" id="PRO_5039528335" description="Peptidase S1 domain-containing protein" evidence="7">
    <location>
        <begin position="21"/>
        <end position="1117"/>
    </location>
</feature>
<feature type="domain" description="Peptidase S1" evidence="8">
    <location>
        <begin position="586"/>
        <end position="821"/>
    </location>
</feature>
<dbReference type="EMBL" id="JAHKSW010000011">
    <property type="protein sequence ID" value="KAG7326119.1"/>
    <property type="molecule type" value="Genomic_DNA"/>
</dbReference>
<gene>
    <name evidence="9" type="ORF">KOW79_009520</name>
</gene>
<dbReference type="InterPro" id="IPR001254">
    <property type="entry name" value="Trypsin_dom"/>
</dbReference>
<dbReference type="AlphaFoldDB" id="A0A9D3SNS8"/>
<dbReference type="GO" id="GO:0006508">
    <property type="term" value="P:proteolysis"/>
    <property type="evidence" value="ECO:0007669"/>
    <property type="project" value="UniProtKB-KW"/>
</dbReference>
<dbReference type="InterPro" id="IPR018114">
    <property type="entry name" value="TRYPSIN_HIS"/>
</dbReference>
<dbReference type="PANTHER" id="PTHR24252:SF7">
    <property type="entry name" value="HYALIN"/>
    <property type="match status" value="1"/>
</dbReference>
<dbReference type="PROSITE" id="PS00134">
    <property type="entry name" value="TRYPSIN_HIS"/>
    <property type="match status" value="3"/>
</dbReference>
<dbReference type="InterPro" id="IPR033116">
    <property type="entry name" value="TRYPSIN_SER"/>
</dbReference>
<dbReference type="InterPro" id="IPR043504">
    <property type="entry name" value="Peptidase_S1_PA_chymotrypsin"/>
</dbReference>
<dbReference type="PRINTS" id="PR00722">
    <property type="entry name" value="CHYMOTRYPSIN"/>
</dbReference>
<dbReference type="PANTHER" id="PTHR24252">
    <property type="entry name" value="ACROSIN-RELATED"/>
    <property type="match status" value="1"/>
</dbReference>
<dbReference type="CDD" id="cd00190">
    <property type="entry name" value="Tryp_SPc"/>
    <property type="match status" value="4"/>
</dbReference>
<keyword evidence="5" id="KW-1015">Disulfide bond</keyword>
<evidence type="ECO:0000256" key="7">
    <source>
        <dbReference type="SAM" id="SignalP"/>
    </source>
</evidence>
<dbReference type="GO" id="GO:0004252">
    <property type="term" value="F:serine-type endopeptidase activity"/>
    <property type="evidence" value="ECO:0007669"/>
    <property type="project" value="InterPro"/>
</dbReference>
<dbReference type="InterPro" id="IPR001314">
    <property type="entry name" value="Peptidase_S1A"/>
</dbReference>
<evidence type="ECO:0000256" key="5">
    <source>
        <dbReference type="ARBA" id="ARBA00023157"/>
    </source>
</evidence>
<dbReference type="PROSITE" id="PS50240">
    <property type="entry name" value="TRYPSIN_DOM"/>
    <property type="match status" value="4"/>
</dbReference>
<feature type="signal peptide" evidence="7">
    <location>
        <begin position="1"/>
        <end position="20"/>
    </location>
</feature>
<dbReference type="SMART" id="SM00020">
    <property type="entry name" value="Tryp_SPc"/>
    <property type="match status" value="4"/>
</dbReference>
<keyword evidence="10" id="KW-1185">Reference proteome</keyword>
<proteinExistence type="predicted"/>
<dbReference type="OrthoDB" id="10002959at2759"/>
<organism evidence="9 10">
    <name type="scientific">Hemibagrus wyckioides</name>
    <dbReference type="NCBI Taxonomy" id="337641"/>
    <lineage>
        <taxon>Eukaryota</taxon>
        <taxon>Metazoa</taxon>
        <taxon>Chordata</taxon>
        <taxon>Craniata</taxon>
        <taxon>Vertebrata</taxon>
        <taxon>Euteleostomi</taxon>
        <taxon>Actinopterygii</taxon>
        <taxon>Neopterygii</taxon>
        <taxon>Teleostei</taxon>
        <taxon>Ostariophysi</taxon>
        <taxon>Siluriformes</taxon>
        <taxon>Bagridae</taxon>
        <taxon>Hemibagrus</taxon>
    </lineage>
</organism>
<protein>
    <recommendedName>
        <fullName evidence="8">Peptidase S1 domain-containing protein</fullName>
    </recommendedName>
</protein>
<keyword evidence="2 7" id="KW-0732">Signal</keyword>
<keyword evidence="1 6" id="KW-0645">Protease</keyword>
<keyword evidence="4 6" id="KW-0720">Serine protease</keyword>
<dbReference type="Gene3D" id="2.40.10.10">
    <property type="entry name" value="Trypsin-like serine proteases"/>
    <property type="match status" value="4"/>
</dbReference>
<dbReference type="InterPro" id="IPR009003">
    <property type="entry name" value="Peptidase_S1_PA"/>
</dbReference>
<accession>A0A9D3SNS8</accession>
<feature type="domain" description="Peptidase S1" evidence="8">
    <location>
        <begin position="34"/>
        <end position="269"/>
    </location>
</feature>
<reference evidence="9 10" key="1">
    <citation type="submission" date="2021-06" db="EMBL/GenBank/DDBJ databases">
        <title>Chromosome-level genome assembly of the red-tail catfish (Hemibagrus wyckioides).</title>
        <authorList>
            <person name="Shao F."/>
        </authorList>
    </citation>
    <scope>NUCLEOTIDE SEQUENCE [LARGE SCALE GENOMIC DNA]</scope>
    <source>
        <strain evidence="9">EC202008001</strain>
        <tissue evidence="9">Blood</tissue>
    </source>
</reference>
<evidence type="ECO:0000313" key="9">
    <source>
        <dbReference type="EMBL" id="KAG7326119.1"/>
    </source>
</evidence>